<keyword evidence="4" id="KW-1185">Reference proteome</keyword>
<dbReference type="Proteomes" id="UP000000422">
    <property type="component" value="Chromosome"/>
</dbReference>
<dbReference type="InterPro" id="IPR003680">
    <property type="entry name" value="Flavodoxin_fold"/>
</dbReference>
<dbReference type="eggNOG" id="COG2249">
    <property type="taxonomic scope" value="Bacteria"/>
</dbReference>
<protein>
    <submittedName>
        <fullName evidence="3">NADP(H) OXIDOREDUCTASE</fullName>
    </submittedName>
</protein>
<gene>
    <name evidence="3" type="ordered locus">WS1166</name>
</gene>
<reference evidence="3 4" key="1">
    <citation type="journal article" date="2003" name="Proc. Natl. Acad. Sci. U.S.A.">
        <title>Complete genome sequence and analysis of Wolinella succinogenes.</title>
        <authorList>
            <person name="Baar C."/>
            <person name="Eppinger M."/>
            <person name="Raddatz G."/>
            <person name="Simon JM."/>
            <person name="Lanz C."/>
            <person name="Klimmek O."/>
            <person name="Nandakumar R."/>
            <person name="Gross R."/>
            <person name="Rosinus A."/>
            <person name="Keller H."/>
            <person name="Jagtap P."/>
            <person name="Linke B."/>
            <person name="Meyer F."/>
            <person name="Lederer H."/>
            <person name="Schuster S.C."/>
        </authorList>
    </citation>
    <scope>NUCLEOTIDE SEQUENCE [LARGE SCALE GENOMIC DNA]</scope>
    <source>
        <strain evidence="4">ATCC 29543 / DSM 1740 / CCUG 13145 / JCM 31913 / LMG 7466 / NCTC 11488 / FDC 602W</strain>
    </source>
</reference>
<dbReference type="GO" id="GO:0010181">
    <property type="term" value="F:FMN binding"/>
    <property type="evidence" value="ECO:0007669"/>
    <property type="project" value="TreeGrafter"/>
</dbReference>
<feature type="domain" description="Flavodoxin-like fold" evidence="2">
    <location>
        <begin position="2"/>
        <end position="171"/>
    </location>
</feature>
<keyword evidence="1" id="KW-0560">Oxidoreductase</keyword>
<dbReference type="STRING" id="273121.WS1166"/>
<dbReference type="EMBL" id="BX571660">
    <property type="protein sequence ID" value="CAE10253.1"/>
    <property type="molecule type" value="Genomic_DNA"/>
</dbReference>
<evidence type="ECO:0000313" key="4">
    <source>
        <dbReference type="Proteomes" id="UP000000422"/>
    </source>
</evidence>
<dbReference type="InterPro" id="IPR046980">
    <property type="entry name" value="KefG/KefF"/>
</dbReference>
<organism evidence="4">
    <name type="scientific">Wolinella succinogenes (strain ATCC 29543 / DSM 1740 / CCUG 13145 / JCM 31913 / LMG 7466 / NCTC 11488 / FDC 602W)</name>
    <name type="common">Vibrio succinogenes</name>
    <dbReference type="NCBI Taxonomy" id="273121"/>
    <lineage>
        <taxon>Bacteria</taxon>
        <taxon>Pseudomonadati</taxon>
        <taxon>Campylobacterota</taxon>
        <taxon>Epsilonproteobacteria</taxon>
        <taxon>Campylobacterales</taxon>
        <taxon>Helicobacteraceae</taxon>
        <taxon>Wolinella</taxon>
    </lineage>
</organism>
<dbReference type="PANTHER" id="PTHR47307:SF1">
    <property type="entry name" value="GLUTATHIONE-REGULATED POTASSIUM-EFFLUX SYSTEM ANCILLARY PROTEIN KEFG"/>
    <property type="match status" value="1"/>
</dbReference>
<dbReference type="Gene3D" id="3.40.50.360">
    <property type="match status" value="1"/>
</dbReference>
<dbReference type="KEGG" id="wsu:WS1166"/>
<dbReference type="SUPFAM" id="SSF52218">
    <property type="entry name" value="Flavoproteins"/>
    <property type="match status" value="1"/>
</dbReference>
<evidence type="ECO:0000313" key="3">
    <source>
        <dbReference type="EMBL" id="CAE10253.1"/>
    </source>
</evidence>
<evidence type="ECO:0000256" key="1">
    <source>
        <dbReference type="ARBA" id="ARBA00023002"/>
    </source>
</evidence>
<dbReference type="PANTHER" id="PTHR47307">
    <property type="entry name" value="GLUTATHIONE-REGULATED POTASSIUM-EFFLUX SYSTEM ANCILLARY PROTEIN KEFG"/>
    <property type="match status" value="1"/>
</dbReference>
<evidence type="ECO:0000259" key="2">
    <source>
        <dbReference type="Pfam" id="PF02525"/>
    </source>
</evidence>
<accession>Q7M966</accession>
<name>Q7M966_WOLSU</name>
<dbReference type="HOGENOM" id="CLU_058643_0_2_7"/>
<dbReference type="InterPro" id="IPR029039">
    <property type="entry name" value="Flavoprotein-like_sf"/>
</dbReference>
<dbReference type="GO" id="GO:0003955">
    <property type="term" value="F:NAD(P)H dehydrogenase (quinone) activity"/>
    <property type="evidence" value="ECO:0007669"/>
    <property type="project" value="TreeGrafter"/>
</dbReference>
<sequence length="187" mass="21364">MKKTLILLCHPNIAESRLNKALIQAIHGESHVTLHDLYATYKEAKNIDVAKEQALLLAHERIVLQFPLYWFSTPGLLKDWQDRVLEYGFAYGSSGDKLQGKEFKIALTIGSPEYAYQSGAYVQSSLSEILKPIETMAIFTRMLFTPTFAIHRALKISDEELAQKALEYRELLRQEDWTTSHAKYIAS</sequence>
<dbReference type="Pfam" id="PF02525">
    <property type="entry name" value="Flavodoxin_2"/>
    <property type="match status" value="1"/>
</dbReference>
<proteinExistence type="predicted"/>
<dbReference type="GO" id="GO:0009055">
    <property type="term" value="F:electron transfer activity"/>
    <property type="evidence" value="ECO:0007669"/>
    <property type="project" value="TreeGrafter"/>
</dbReference>
<dbReference type="AlphaFoldDB" id="Q7M966"/>
<dbReference type="RefSeq" id="WP_011139041.1">
    <property type="nucleotide sequence ID" value="NC_005090.1"/>
</dbReference>